<dbReference type="Gene3D" id="1.20.5.110">
    <property type="match status" value="1"/>
</dbReference>
<keyword evidence="2" id="KW-0472">Membrane</keyword>
<evidence type="ECO:0000256" key="1">
    <source>
        <dbReference type="PROSITE-ProRule" id="PRU00290"/>
    </source>
</evidence>
<accession>A0A815FJN1</accession>
<dbReference type="Pfam" id="PF00957">
    <property type="entry name" value="Synaptobrevin"/>
    <property type="match status" value="1"/>
</dbReference>
<keyword evidence="1" id="KW-0175">Coiled coil</keyword>
<sequence length="103" mass="11736">MAASGGSQANKLYVLPADVKKTTNVLKVTVEKLVERSIQLDMLNERADDLSSSSHHFHDSGRHVQQRMKCRYWKLSIAIILIVLVLIAFTVLMVVRPWKKKSF</sequence>
<evidence type="ECO:0000313" key="4">
    <source>
        <dbReference type="EMBL" id="CAF1326233.1"/>
    </source>
</evidence>
<dbReference type="PRINTS" id="PR00219">
    <property type="entry name" value="SYNAPTOBREVN"/>
</dbReference>
<dbReference type="InterPro" id="IPR042855">
    <property type="entry name" value="V_SNARE_CC"/>
</dbReference>
<dbReference type="InterPro" id="IPR016444">
    <property type="entry name" value="Synaptobrevin/VAMP"/>
</dbReference>
<evidence type="ECO:0000256" key="2">
    <source>
        <dbReference type="SAM" id="Phobius"/>
    </source>
</evidence>
<evidence type="ECO:0000313" key="5">
    <source>
        <dbReference type="Proteomes" id="UP000663852"/>
    </source>
</evidence>
<keyword evidence="2" id="KW-0812">Transmembrane</keyword>
<dbReference type="GO" id="GO:0016192">
    <property type="term" value="P:vesicle-mediated transport"/>
    <property type="evidence" value="ECO:0007669"/>
    <property type="project" value="InterPro"/>
</dbReference>
<proteinExistence type="predicted"/>
<gene>
    <name evidence="4" type="ORF">EDS130_LOCUS31934</name>
</gene>
<comment type="caution">
    <text evidence="4">The sequence shown here is derived from an EMBL/GenBank/DDBJ whole genome shotgun (WGS) entry which is preliminary data.</text>
</comment>
<dbReference type="PANTHER" id="PTHR45701">
    <property type="entry name" value="SYNAPTOBREVIN FAMILY MEMBER"/>
    <property type="match status" value="1"/>
</dbReference>
<reference evidence="4" key="1">
    <citation type="submission" date="2021-02" db="EMBL/GenBank/DDBJ databases">
        <authorList>
            <person name="Nowell W R."/>
        </authorList>
    </citation>
    <scope>NUCLEOTIDE SEQUENCE</scope>
</reference>
<protein>
    <recommendedName>
        <fullName evidence="3">V-SNARE coiled-coil homology domain-containing protein</fullName>
    </recommendedName>
</protein>
<keyword evidence="2" id="KW-1133">Transmembrane helix</keyword>
<organism evidence="4 5">
    <name type="scientific">Adineta ricciae</name>
    <name type="common">Rotifer</name>
    <dbReference type="NCBI Taxonomy" id="249248"/>
    <lineage>
        <taxon>Eukaryota</taxon>
        <taxon>Metazoa</taxon>
        <taxon>Spiralia</taxon>
        <taxon>Gnathifera</taxon>
        <taxon>Rotifera</taxon>
        <taxon>Eurotatoria</taxon>
        <taxon>Bdelloidea</taxon>
        <taxon>Adinetida</taxon>
        <taxon>Adinetidae</taxon>
        <taxon>Adineta</taxon>
    </lineage>
</organism>
<feature type="transmembrane region" description="Helical" evidence="2">
    <location>
        <begin position="72"/>
        <end position="95"/>
    </location>
</feature>
<dbReference type="AlphaFoldDB" id="A0A815FJN1"/>
<evidence type="ECO:0000259" key="3">
    <source>
        <dbReference type="PROSITE" id="PS50892"/>
    </source>
</evidence>
<dbReference type="GO" id="GO:0016020">
    <property type="term" value="C:membrane"/>
    <property type="evidence" value="ECO:0007669"/>
    <property type="project" value="InterPro"/>
</dbReference>
<dbReference type="SUPFAM" id="SSF58038">
    <property type="entry name" value="SNARE fusion complex"/>
    <property type="match status" value="1"/>
</dbReference>
<feature type="domain" description="V-SNARE coiled-coil homology" evidence="3">
    <location>
        <begin position="11"/>
        <end position="71"/>
    </location>
</feature>
<dbReference type="PROSITE" id="PS50892">
    <property type="entry name" value="V_SNARE"/>
    <property type="match status" value="1"/>
</dbReference>
<name>A0A815FJN1_ADIRI</name>
<dbReference type="EMBL" id="CAJNOJ010000239">
    <property type="protein sequence ID" value="CAF1326233.1"/>
    <property type="molecule type" value="Genomic_DNA"/>
</dbReference>
<dbReference type="InterPro" id="IPR001388">
    <property type="entry name" value="Synaptobrevin-like"/>
</dbReference>
<dbReference type="Proteomes" id="UP000663852">
    <property type="component" value="Unassembled WGS sequence"/>
</dbReference>